<evidence type="ECO:0000259" key="10">
    <source>
        <dbReference type="PROSITE" id="PS50110"/>
    </source>
</evidence>
<dbReference type="InterPro" id="IPR058031">
    <property type="entry name" value="AAA_lid_NorR"/>
</dbReference>
<dbReference type="InterPro" id="IPR011006">
    <property type="entry name" value="CheY-like_superfamily"/>
</dbReference>
<dbReference type="PROSITE" id="PS50110">
    <property type="entry name" value="RESPONSE_REGULATORY"/>
    <property type="match status" value="1"/>
</dbReference>
<dbReference type="InterPro" id="IPR009057">
    <property type="entry name" value="Homeodomain-like_sf"/>
</dbReference>
<dbReference type="PANTHER" id="PTHR32071:SF117">
    <property type="entry name" value="PTS-DEPENDENT DIHYDROXYACETONE KINASE OPERON REGULATORY PROTEIN-RELATED"/>
    <property type="match status" value="1"/>
</dbReference>
<dbReference type="SUPFAM" id="SSF46689">
    <property type="entry name" value="Homeodomain-like"/>
    <property type="match status" value="1"/>
</dbReference>
<dbReference type="Pfam" id="PF00158">
    <property type="entry name" value="Sigma54_activat"/>
    <property type="match status" value="1"/>
</dbReference>
<dbReference type="SUPFAM" id="SSF52540">
    <property type="entry name" value="P-loop containing nucleoside triphosphate hydrolases"/>
    <property type="match status" value="1"/>
</dbReference>
<dbReference type="PROSITE" id="PS00688">
    <property type="entry name" value="SIGMA54_INTERACT_3"/>
    <property type="match status" value="1"/>
</dbReference>
<evidence type="ECO:0000313" key="12">
    <source>
        <dbReference type="Proteomes" id="UP000031521"/>
    </source>
</evidence>
<dbReference type="CDD" id="cd00156">
    <property type="entry name" value="REC"/>
    <property type="match status" value="1"/>
</dbReference>
<evidence type="ECO:0000256" key="6">
    <source>
        <dbReference type="ARBA" id="ARBA00023159"/>
    </source>
</evidence>
<dbReference type="PANTHER" id="PTHR32071">
    <property type="entry name" value="TRANSCRIPTIONAL REGULATORY PROTEIN"/>
    <property type="match status" value="1"/>
</dbReference>
<keyword evidence="7" id="KW-0804">Transcription</keyword>
<dbReference type="Pfam" id="PF02954">
    <property type="entry name" value="HTH_8"/>
    <property type="match status" value="1"/>
</dbReference>
<dbReference type="GO" id="GO:0000160">
    <property type="term" value="P:phosphorelay signal transduction system"/>
    <property type="evidence" value="ECO:0007669"/>
    <property type="project" value="UniProtKB-KW"/>
</dbReference>
<dbReference type="InterPro" id="IPR002197">
    <property type="entry name" value="HTH_Fis"/>
</dbReference>
<dbReference type="OrthoDB" id="9802388at2"/>
<dbReference type="HOGENOM" id="CLU_000445_0_6_5"/>
<keyword evidence="6" id="KW-0010">Activator</keyword>
<dbReference type="InterPro" id="IPR027417">
    <property type="entry name" value="P-loop_NTPase"/>
</dbReference>
<dbReference type="Pfam" id="PF25601">
    <property type="entry name" value="AAA_lid_14"/>
    <property type="match status" value="1"/>
</dbReference>
<dbReference type="SMART" id="SM00382">
    <property type="entry name" value="AAA"/>
    <property type="match status" value="1"/>
</dbReference>
<dbReference type="InterPro" id="IPR001789">
    <property type="entry name" value="Sig_transdc_resp-reg_receiver"/>
</dbReference>
<dbReference type="CDD" id="cd00009">
    <property type="entry name" value="AAA"/>
    <property type="match status" value="1"/>
</dbReference>
<dbReference type="GO" id="GO:0005524">
    <property type="term" value="F:ATP binding"/>
    <property type="evidence" value="ECO:0007669"/>
    <property type="project" value="UniProtKB-KW"/>
</dbReference>
<evidence type="ECO:0000256" key="3">
    <source>
        <dbReference type="ARBA" id="ARBA00023012"/>
    </source>
</evidence>
<keyword evidence="8" id="KW-0597">Phosphoprotein</keyword>
<dbReference type="Gene3D" id="3.40.50.2300">
    <property type="match status" value="1"/>
</dbReference>
<evidence type="ECO:0000313" key="11">
    <source>
        <dbReference type="EMBL" id="AJE45595.1"/>
    </source>
</evidence>
<dbReference type="Proteomes" id="UP000031521">
    <property type="component" value="Chromosome"/>
</dbReference>
<dbReference type="KEGG" id="cid:P73_0880"/>
<proteinExistence type="predicted"/>
<evidence type="ECO:0000259" key="9">
    <source>
        <dbReference type="PROSITE" id="PS50045"/>
    </source>
</evidence>
<sequence length="457" mass="48591">MIVDDVDTHRSLFTATLQAGGYSVLAARSREEGRTLAESHRPAIALIDIVLPDGDGIELIRQIRDHDPAVKPIAVTAFASVDRAVAAMRGGAVDFLVKPVEPDQLLSTVANALSGHGVSETAAPPARPTIHGFDGHASASRIIRDICATLSSVAGSAAPVFITGESGTGKAKSAGAIHAQSGFRDGPFVTFDCSTAAPDTIETELMGAIGGQGGQDGVGAVERANGGTLLLDEICALSPPMQARLLHLIQSGTVTPVGAVTGRPVDFRLICTSTVNPREMVEAKQFRPDLFYRLNVLPIHLPPLRERGLDVIEIAEIELDRLCAQEGRQFRTLSAEVKAAFLDYRWPGNLRELMNVLWNIVLLHDGPVVELPDLPLYLRDNMSGGAVPASAVTERDQDPFAGRTLAAIERAAIEAAIDRAKGSIPTAACALGVSPSTLYRKLESWGQPVRSSRNPHR</sequence>
<feature type="domain" description="Sigma-54 factor interaction" evidence="9">
    <location>
        <begin position="136"/>
        <end position="362"/>
    </location>
</feature>
<keyword evidence="2" id="KW-0067">ATP-binding</keyword>
<dbReference type="STRING" id="1208324.P73_0880"/>
<gene>
    <name evidence="11" type="ORF">P73_0880</name>
</gene>
<organism evidence="11 12">
    <name type="scientific">Celeribacter indicus</name>
    <dbReference type="NCBI Taxonomy" id="1208324"/>
    <lineage>
        <taxon>Bacteria</taxon>
        <taxon>Pseudomonadati</taxon>
        <taxon>Pseudomonadota</taxon>
        <taxon>Alphaproteobacteria</taxon>
        <taxon>Rhodobacterales</taxon>
        <taxon>Roseobacteraceae</taxon>
        <taxon>Celeribacter</taxon>
    </lineage>
</organism>
<dbReference type="GO" id="GO:0006355">
    <property type="term" value="P:regulation of DNA-templated transcription"/>
    <property type="evidence" value="ECO:0007669"/>
    <property type="project" value="InterPro"/>
</dbReference>
<dbReference type="GO" id="GO:0043565">
    <property type="term" value="F:sequence-specific DNA binding"/>
    <property type="evidence" value="ECO:0007669"/>
    <property type="project" value="InterPro"/>
</dbReference>
<dbReference type="InterPro" id="IPR002078">
    <property type="entry name" value="Sigma_54_int"/>
</dbReference>
<dbReference type="SMART" id="SM00448">
    <property type="entry name" value="REC"/>
    <property type="match status" value="1"/>
</dbReference>
<keyword evidence="4" id="KW-0805">Transcription regulation</keyword>
<dbReference type="Gene3D" id="1.10.10.60">
    <property type="entry name" value="Homeodomain-like"/>
    <property type="match status" value="1"/>
</dbReference>
<evidence type="ECO:0000256" key="1">
    <source>
        <dbReference type="ARBA" id="ARBA00022741"/>
    </source>
</evidence>
<protein>
    <submittedName>
        <fullName evidence="11">Two component, sigma-54 specific, transcriptional regulator</fullName>
    </submittedName>
</protein>
<dbReference type="Gene3D" id="1.10.8.60">
    <property type="match status" value="1"/>
</dbReference>
<feature type="domain" description="Response regulatory" evidence="10">
    <location>
        <begin position="1"/>
        <end position="113"/>
    </location>
</feature>
<dbReference type="Gene3D" id="3.40.50.300">
    <property type="entry name" value="P-loop containing nucleotide triphosphate hydrolases"/>
    <property type="match status" value="1"/>
</dbReference>
<reference evidence="11 12" key="1">
    <citation type="journal article" date="2014" name="Int. J. Syst. Evol. Microbiol.">
        <title>Celeribacter indicus sp. nov., a polycyclic aromatic hydrocarbon-degrading bacterium from deep-sea sediment and reclassification of Huaishuia halophila as Celeribacter halophilus comb. nov.</title>
        <authorList>
            <person name="Lai Q."/>
            <person name="Cao J."/>
            <person name="Yuan J."/>
            <person name="Li F."/>
            <person name="Shao Z."/>
        </authorList>
    </citation>
    <scope>NUCLEOTIDE SEQUENCE [LARGE SCALE GENOMIC DNA]</scope>
    <source>
        <strain evidence="11">P73</strain>
    </source>
</reference>
<dbReference type="InterPro" id="IPR003593">
    <property type="entry name" value="AAA+_ATPase"/>
</dbReference>
<dbReference type="EMBL" id="CP004393">
    <property type="protein sequence ID" value="AJE45595.1"/>
    <property type="molecule type" value="Genomic_DNA"/>
</dbReference>
<dbReference type="Pfam" id="PF00072">
    <property type="entry name" value="Response_reg"/>
    <property type="match status" value="1"/>
</dbReference>
<dbReference type="InterPro" id="IPR025943">
    <property type="entry name" value="Sigma_54_int_dom_ATP-bd_2"/>
</dbReference>
<keyword evidence="3" id="KW-0902">Two-component regulatory system</keyword>
<keyword evidence="5" id="KW-0238">DNA-binding</keyword>
<keyword evidence="12" id="KW-1185">Reference proteome</keyword>
<evidence type="ECO:0000256" key="4">
    <source>
        <dbReference type="ARBA" id="ARBA00023015"/>
    </source>
</evidence>
<name>A0A0B5DWU5_9RHOB</name>
<dbReference type="PROSITE" id="PS50045">
    <property type="entry name" value="SIGMA54_INTERACT_4"/>
    <property type="match status" value="1"/>
</dbReference>
<evidence type="ECO:0000256" key="8">
    <source>
        <dbReference type="PROSITE-ProRule" id="PRU00169"/>
    </source>
</evidence>
<feature type="modified residue" description="4-aspartylphosphate" evidence="8">
    <location>
        <position position="48"/>
    </location>
</feature>
<dbReference type="InterPro" id="IPR025944">
    <property type="entry name" value="Sigma_54_int_dom_CS"/>
</dbReference>
<accession>A0A0B5DWU5</accession>
<dbReference type="RefSeq" id="WP_052453039.1">
    <property type="nucleotide sequence ID" value="NZ_CP004393.1"/>
</dbReference>
<dbReference type="PROSITE" id="PS00676">
    <property type="entry name" value="SIGMA54_INTERACT_2"/>
    <property type="match status" value="1"/>
</dbReference>
<evidence type="ECO:0000256" key="7">
    <source>
        <dbReference type="ARBA" id="ARBA00023163"/>
    </source>
</evidence>
<dbReference type="AlphaFoldDB" id="A0A0B5DWU5"/>
<dbReference type="SUPFAM" id="SSF52172">
    <property type="entry name" value="CheY-like"/>
    <property type="match status" value="1"/>
</dbReference>
<keyword evidence="1" id="KW-0547">Nucleotide-binding</keyword>
<evidence type="ECO:0000256" key="2">
    <source>
        <dbReference type="ARBA" id="ARBA00022840"/>
    </source>
</evidence>
<evidence type="ECO:0000256" key="5">
    <source>
        <dbReference type="ARBA" id="ARBA00023125"/>
    </source>
</evidence>